<proteinExistence type="predicted"/>
<evidence type="ECO:0008006" key="4">
    <source>
        <dbReference type="Google" id="ProtNLM"/>
    </source>
</evidence>
<feature type="transmembrane region" description="Helical" evidence="1">
    <location>
        <begin position="64"/>
        <end position="83"/>
    </location>
</feature>
<reference evidence="3" key="1">
    <citation type="submission" date="2016-10" db="EMBL/GenBank/DDBJ databases">
        <authorList>
            <person name="Varghese N."/>
            <person name="Submissions S."/>
        </authorList>
    </citation>
    <scope>NUCLEOTIDE SEQUENCE [LARGE SCALE GENOMIC DNA]</scope>
    <source>
        <strain evidence="3">DSM 26542</strain>
    </source>
</reference>
<protein>
    <recommendedName>
        <fullName evidence="4">VanZ like family protein</fullName>
    </recommendedName>
</protein>
<name>A0A1I3M8Z9_9FLAO</name>
<dbReference type="STRING" id="1150112.SAMN04487893_10276"/>
<keyword evidence="1" id="KW-0472">Membrane</keyword>
<feature type="transmembrane region" description="Helical" evidence="1">
    <location>
        <begin position="95"/>
        <end position="111"/>
    </location>
</feature>
<evidence type="ECO:0000313" key="3">
    <source>
        <dbReference type="Proteomes" id="UP000243887"/>
    </source>
</evidence>
<gene>
    <name evidence="2" type="ORF">SAMN04487893_10276</name>
</gene>
<keyword evidence="1" id="KW-0812">Transmembrane</keyword>
<dbReference type="AlphaFoldDB" id="A0A1I3M8Z9"/>
<keyword evidence="3" id="KW-1185">Reference proteome</keyword>
<sequence length="118" mass="13995">MRILCNRYFLTLLLFGLLINVSQKTGVVLPSFIRNYFNDLLILPIVLWIVLAFIREIKGKEFSVSWVVAIALATYYSLFFEWYLPQFYSRYTADVYDVFCYFFGAFTFLLFQSKIKST</sequence>
<evidence type="ECO:0000313" key="2">
    <source>
        <dbReference type="EMBL" id="SFI93402.1"/>
    </source>
</evidence>
<keyword evidence="1" id="KW-1133">Transmembrane helix</keyword>
<dbReference type="Proteomes" id="UP000243887">
    <property type="component" value="Unassembled WGS sequence"/>
</dbReference>
<organism evidence="2 3">
    <name type="scientific">Myroides guanonis</name>
    <dbReference type="NCBI Taxonomy" id="1150112"/>
    <lineage>
        <taxon>Bacteria</taxon>
        <taxon>Pseudomonadati</taxon>
        <taxon>Bacteroidota</taxon>
        <taxon>Flavobacteriia</taxon>
        <taxon>Flavobacteriales</taxon>
        <taxon>Flavobacteriaceae</taxon>
        <taxon>Myroides</taxon>
    </lineage>
</organism>
<accession>A0A1I3M8Z9</accession>
<dbReference type="EMBL" id="FORU01000002">
    <property type="protein sequence ID" value="SFI93402.1"/>
    <property type="molecule type" value="Genomic_DNA"/>
</dbReference>
<evidence type="ECO:0000256" key="1">
    <source>
        <dbReference type="SAM" id="Phobius"/>
    </source>
</evidence>
<feature type="transmembrane region" description="Helical" evidence="1">
    <location>
        <begin position="40"/>
        <end position="57"/>
    </location>
</feature>